<accession>A0A399R441</accession>
<organism evidence="2 3">
    <name type="scientific">Henriciella barbarensis</name>
    <dbReference type="NCBI Taxonomy" id="86342"/>
    <lineage>
        <taxon>Bacteria</taxon>
        <taxon>Pseudomonadati</taxon>
        <taxon>Pseudomonadota</taxon>
        <taxon>Alphaproteobacteria</taxon>
        <taxon>Hyphomonadales</taxon>
        <taxon>Hyphomonadaceae</taxon>
        <taxon>Henriciella</taxon>
    </lineage>
</organism>
<dbReference type="AlphaFoldDB" id="A0A399R441"/>
<dbReference type="Proteomes" id="UP000265431">
    <property type="component" value="Unassembled WGS sequence"/>
</dbReference>
<evidence type="ECO:0000256" key="1">
    <source>
        <dbReference type="SAM" id="Phobius"/>
    </source>
</evidence>
<proteinExistence type="predicted"/>
<sequence length="132" mass="13889">MDVAKLRIIAGAGAVFFGFAGVTTLTVAAVIALMSVIGILWATVCVASLFLFIACICTVVFLKPGKSTEEELDQFESATADMLADLPFDAIEALVEKRPVVAATVALAAGYFLISSPDNASKSLQKLFDQLI</sequence>
<protein>
    <submittedName>
        <fullName evidence="2">Uncharacterized protein</fullName>
    </submittedName>
</protein>
<dbReference type="RefSeq" id="WP_119377914.1">
    <property type="nucleotide sequence ID" value="NZ_QWGB01000002.1"/>
</dbReference>
<name>A0A399R441_9PROT</name>
<keyword evidence="1" id="KW-0812">Transmembrane</keyword>
<feature type="transmembrane region" description="Helical" evidence="1">
    <location>
        <begin position="39"/>
        <end position="62"/>
    </location>
</feature>
<dbReference type="EMBL" id="QWGB01000002">
    <property type="protein sequence ID" value="RIJ26316.1"/>
    <property type="molecule type" value="Genomic_DNA"/>
</dbReference>
<feature type="transmembrane region" description="Helical" evidence="1">
    <location>
        <begin position="12"/>
        <end position="33"/>
    </location>
</feature>
<dbReference type="OrthoDB" id="7619687at2"/>
<keyword evidence="1" id="KW-1133">Transmembrane helix</keyword>
<reference evidence="2 3" key="1">
    <citation type="submission" date="2018-08" db="EMBL/GenBank/DDBJ databases">
        <title>Henriciella mobilis sp. nov., isolated from seawater.</title>
        <authorList>
            <person name="Cheng H."/>
            <person name="Wu Y.-H."/>
            <person name="Xu X.-W."/>
            <person name="Guo L.-L."/>
        </authorList>
    </citation>
    <scope>NUCLEOTIDE SEQUENCE [LARGE SCALE GENOMIC DNA]</scope>
    <source>
        <strain evidence="2 3">CCUG66934</strain>
    </source>
</reference>
<evidence type="ECO:0000313" key="3">
    <source>
        <dbReference type="Proteomes" id="UP000265431"/>
    </source>
</evidence>
<keyword evidence="1" id="KW-0472">Membrane</keyword>
<keyword evidence="3" id="KW-1185">Reference proteome</keyword>
<gene>
    <name evidence="2" type="ORF">D1224_00095</name>
</gene>
<evidence type="ECO:0000313" key="2">
    <source>
        <dbReference type="EMBL" id="RIJ26316.1"/>
    </source>
</evidence>
<comment type="caution">
    <text evidence="2">The sequence shown here is derived from an EMBL/GenBank/DDBJ whole genome shotgun (WGS) entry which is preliminary data.</text>
</comment>